<dbReference type="FunFam" id="1.20.1250.20:FF:000018">
    <property type="entry name" value="MFS transporter permease"/>
    <property type="match status" value="1"/>
</dbReference>
<dbReference type="AlphaFoldDB" id="A0AA38XCX9"/>
<feature type="transmembrane region" description="Helical" evidence="6">
    <location>
        <begin position="314"/>
        <end position="331"/>
    </location>
</feature>
<evidence type="ECO:0000313" key="9">
    <source>
        <dbReference type="Proteomes" id="UP001172673"/>
    </source>
</evidence>
<name>A0AA38XCX9_9EURO</name>
<accession>A0AA38XCX9</accession>
<dbReference type="InterPro" id="IPR020846">
    <property type="entry name" value="MFS_dom"/>
</dbReference>
<feature type="transmembrane region" description="Helical" evidence="6">
    <location>
        <begin position="82"/>
        <end position="100"/>
    </location>
</feature>
<evidence type="ECO:0000256" key="2">
    <source>
        <dbReference type="ARBA" id="ARBA00022448"/>
    </source>
</evidence>
<gene>
    <name evidence="8" type="ORF">H2200_005581</name>
</gene>
<dbReference type="FunFam" id="1.20.1250.20:FF:000013">
    <property type="entry name" value="MFS general substrate transporter"/>
    <property type="match status" value="1"/>
</dbReference>
<comment type="subcellular location">
    <subcellularLocation>
        <location evidence="1">Membrane</location>
        <topology evidence="1">Multi-pass membrane protein</topology>
    </subcellularLocation>
</comment>
<feature type="transmembrane region" description="Helical" evidence="6">
    <location>
        <begin position="399"/>
        <end position="419"/>
    </location>
</feature>
<feature type="domain" description="Major facilitator superfamily (MFS) profile" evidence="7">
    <location>
        <begin position="42"/>
        <end position="456"/>
    </location>
</feature>
<evidence type="ECO:0000256" key="3">
    <source>
        <dbReference type="ARBA" id="ARBA00022692"/>
    </source>
</evidence>
<keyword evidence="9" id="KW-1185">Reference proteome</keyword>
<feature type="transmembrane region" description="Helical" evidence="6">
    <location>
        <begin position="45"/>
        <end position="62"/>
    </location>
</feature>
<dbReference type="PROSITE" id="PS50850">
    <property type="entry name" value="MFS"/>
    <property type="match status" value="1"/>
</dbReference>
<dbReference type="SUPFAM" id="SSF103473">
    <property type="entry name" value="MFS general substrate transporter"/>
    <property type="match status" value="1"/>
</dbReference>
<reference evidence="8" key="1">
    <citation type="submission" date="2022-10" db="EMBL/GenBank/DDBJ databases">
        <title>Culturing micro-colonial fungi from biological soil crusts in the Mojave desert and describing Neophaeococcomyces mojavensis, and introducing the new genera and species Taxawa tesnikishii.</title>
        <authorList>
            <person name="Kurbessoian T."/>
            <person name="Stajich J.E."/>
        </authorList>
    </citation>
    <scope>NUCLEOTIDE SEQUENCE</scope>
    <source>
        <strain evidence="8">TK_41</strain>
    </source>
</reference>
<feature type="transmembrane region" description="Helical" evidence="6">
    <location>
        <begin position="338"/>
        <end position="355"/>
    </location>
</feature>
<dbReference type="Pfam" id="PF07690">
    <property type="entry name" value="MFS_1"/>
    <property type="match status" value="1"/>
</dbReference>
<dbReference type="InterPro" id="IPR036259">
    <property type="entry name" value="MFS_trans_sf"/>
</dbReference>
<feature type="transmembrane region" description="Helical" evidence="6">
    <location>
        <begin position="163"/>
        <end position="187"/>
    </location>
</feature>
<dbReference type="Gene3D" id="1.20.1250.20">
    <property type="entry name" value="MFS general substrate transporter like domains"/>
    <property type="match status" value="2"/>
</dbReference>
<evidence type="ECO:0000256" key="5">
    <source>
        <dbReference type="ARBA" id="ARBA00023136"/>
    </source>
</evidence>
<sequence>MDVFDRDAKVAISEEENIKSPEDVAHFDWTEDEETRMRRKLDYRIVPLALLLFTLCFLDRNARIQGMATDLDLTGYRFNTALSIFYVSYVLVEIPSNILLKKLGGKLYIPCLVFGFGVISLCTAFVHNYEGLFAVRFFLGITEGGVLPGIAYYLSTFFRRKELLFRVSIFIMGSSMAGAFGGLLAAGLSQVPRWGASSAPIHTWRNIFFFEGLISILAAFLGWWIFPKDPASATFLSEREKMIAVERMAREYREIAGERVKSRHIKRALTSAHGTMCAFIFLFLNIALQSFAVFLPTILRDLGYTAIQAQLRSVAPYCAACTTAIVVANFSDRVGMRGPFIVGASLFATVGYAILCGSDSAAAKYAAIFIAAMGAFTAGPATVSWGLNNSAGPSVRSVTSAYIVATGNCGALIATWTYLPFMAPEYTLGHALNMTATGIAAILAAIAVFYCRWENKQRASGERNDRLQGLTDHDVKELGSLHPDFRYML</sequence>
<evidence type="ECO:0000313" key="8">
    <source>
        <dbReference type="EMBL" id="KAJ9610804.1"/>
    </source>
</evidence>
<comment type="caution">
    <text evidence="8">The sequence shown here is derived from an EMBL/GenBank/DDBJ whole genome shotgun (WGS) entry which is preliminary data.</text>
</comment>
<evidence type="ECO:0000256" key="6">
    <source>
        <dbReference type="SAM" id="Phobius"/>
    </source>
</evidence>
<proteinExistence type="predicted"/>
<dbReference type="InterPro" id="IPR011701">
    <property type="entry name" value="MFS"/>
</dbReference>
<keyword evidence="4 6" id="KW-1133">Transmembrane helix</keyword>
<dbReference type="GO" id="GO:0016020">
    <property type="term" value="C:membrane"/>
    <property type="evidence" value="ECO:0007669"/>
    <property type="project" value="UniProtKB-SubCell"/>
</dbReference>
<feature type="transmembrane region" description="Helical" evidence="6">
    <location>
        <begin position="207"/>
        <end position="226"/>
    </location>
</feature>
<feature type="transmembrane region" description="Helical" evidence="6">
    <location>
        <begin position="367"/>
        <end position="387"/>
    </location>
</feature>
<dbReference type="GO" id="GO:0022857">
    <property type="term" value="F:transmembrane transporter activity"/>
    <property type="evidence" value="ECO:0007669"/>
    <property type="project" value="InterPro"/>
</dbReference>
<evidence type="ECO:0000256" key="1">
    <source>
        <dbReference type="ARBA" id="ARBA00004141"/>
    </source>
</evidence>
<dbReference type="PANTHER" id="PTHR43791">
    <property type="entry name" value="PERMEASE-RELATED"/>
    <property type="match status" value="1"/>
</dbReference>
<feature type="transmembrane region" description="Helical" evidence="6">
    <location>
        <begin position="431"/>
        <end position="453"/>
    </location>
</feature>
<protein>
    <recommendedName>
        <fullName evidence="7">Major facilitator superfamily (MFS) profile domain-containing protein</fullName>
    </recommendedName>
</protein>
<feature type="transmembrane region" description="Helical" evidence="6">
    <location>
        <begin position="107"/>
        <end position="127"/>
    </location>
</feature>
<keyword evidence="5 6" id="KW-0472">Membrane</keyword>
<keyword evidence="2" id="KW-0813">Transport</keyword>
<dbReference type="EMBL" id="JAPDRK010000007">
    <property type="protein sequence ID" value="KAJ9610804.1"/>
    <property type="molecule type" value="Genomic_DNA"/>
</dbReference>
<dbReference type="Proteomes" id="UP001172673">
    <property type="component" value="Unassembled WGS sequence"/>
</dbReference>
<organism evidence="8 9">
    <name type="scientific">Cladophialophora chaetospira</name>
    <dbReference type="NCBI Taxonomy" id="386627"/>
    <lineage>
        <taxon>Eukaryota</taxon>
        <taxon>Fungi</taxon>
        <taxon>Dikarya</taxon>
        <taxon>Ascomycota</taxon>
        <taxon>Pezizomycotina</taxon>
        <taxon>Eurotiomycetes</taxon>
        <taxon>Chaetothyriomycetidae</taxon>
        <taxon>Chaetothyriales</taxon>
        <taxon>Herpotrichiellaceae</taxon>
        <taxon>Cladophialophora</taxon>
    </lineage>
</organism>
<keyword evidence="3 6" id="KW-0812">Transmembrane</keyword>
<evidence type="ECO:0000256" key="4">
    <source>
        <dbReference type="ARBA" id="ARBA00022989"/>
    </source>
</evidence>
<feature type="transmembrane region" description="Helical" evidence="6">
    <location>
        <begin position="268"/>
        <end position="294"/>
    </location>
</feature>
<feature type="transmembrane region" description="Helical" evidence="6">
    <location>
        <begin position="133"/>
        <end position="154"/>
    </location>
</feature>
<dbReference type="PANTHER" id="PTHR43791:SF53">
    <property type="entry name" value="MAJOR FACILITATOR SUPERFAMILY (MFS) PROFILE DOMAIN-CONTAINING PROTEIN"/>
    <property type="match status" value="1"/>
</dbReference>
<evidence type="ECO:0000259" key="7">
    <source>
        <dbReference type="PROSITE" id="PS50850"/>
    </source>
</evidence>